<dbReference type="Proteomes" id="UP001631993">
    <property type="component" value="Unassembled WGS sequence"/>
</dbReference>
<proteinExistence type="predicted"/>
<dbReference type="RefSeq" id="WP_369279805.1">
    <property type="nucleotide sequence ID" value="NZ_JBJVMW010000010.1"/>
</dbReference>
<gene>
    <name evidence="2" type="ORF">ACKI1S_27080</name>
</gene>
<comment type="caution">
    <text evidence="2">The sequence shown here is derived from an EMBL/GenBank/DDBJ whole genome shotgun (WGS) entry which is preliminary data.</text>
</comment>
<organism evidence="2 3">
    <name type="scientific">Streptomyces galilaeus</name>
    <dbReference type="NCBI Taxonomy" id="33899"/>
    <lineage>
        <taxon>Bacteria</taxon>
        <taxon>Bacillati</taxon>
        <taxon>Actinomycetota</taxon>
        <taxon>Actinomycetes</taxon>
        <taxon>Kitasatosporales</taxon>
        <taxon>Streptomycetaceae</taxon>
        <taxon>Streptomyces</taxon>
    </lineage>
</organism>
<evidence type="ECO:0000313" key="2">
    <source>
        <dbReference type="EMBL" id="MFM9649798.1"/>
    </source>
</evidence>
<dbReference type="EMBL" id="JBJVNE010000014">
    <property type="protein sequence ID" value="MFM9649798.1"/>
    <property type="molecule type" value="Genomic_DNA"/>
</dbReference>
<reference evidence="2 3" key="1">
    <citation type="submission" date="2024-12" db="EMBL/GenBank/DDBJ databases">
        <title>Forecasting of Potato common scab and diversities of Pathogenic streptomyces spp. in china.</title>
        <authorList>
            <person name="Handique U."/>
            <person name="Wu J."/>
        </authorList>
    </citation>
    <scope>NUCLEOTIDE SEQUENCE [LARGE SCALE GENOMIC DNA]</scope>
    <source>
        <strain evidence="2 3">ZRIMU1585</strain>
    </source>
</reference>
<evidence type="ECO:0000256" key="1">
    <source>
        <dbReference type="SAM" id="MobiDB-lite"/>
    </source>
</evidence>
<protein>
    <recommendedName>
        <fullName evidence="4">Tail assembly chaperone</fullName>
    </recommendedName>
</protein>
<name>A0ABW9IRP7_STRGJ</name>
<sequence>MGYRPPRKIYKLDFAGTEYEGLEVSMRGVTVGEELEQESRRGTPGFGRYIFDLMASLLVEWNVEDDNGEAVPATRDGVLTQDSTMVQSILEALQAAVSGVADPLPQSLPSGEPSPAVSEIPMEALSPSPENSAVPA</sequence>
<evidence type="ECO:0008006" key="4">
    <source>
        <dbReference type="Google" id="ProtNLM"/>
    </source>
</evidence>
<accession>A0ABW9IRP7</accession>
<evidence type="ECO:0000313" key="3">
    <source>
        <dbReference type="Proteomes" id="UP001631993"/>
    </source>
</evidence>
<feature type="region of interest" description="Disordered" evidence="1">
    <location>
        <begin position="101"/>
        <end position="136"/>
    </location>
</feature>
<keyword evidence="3" id="KW-1185">Reference proteome</keyword>